<dbReference type="InterPro" id="IPR020050">
    <property type="entry name" value="FO_synthase_su2"/>
</dbReference>
<dbReference type="InterPro" id="IPR045567">
    <property type="entry name" value="CofH/MnqC-like_C"/>
</dbReference>
<evidence type="ECO:0000256" key="7">
    <source>
        <dbReference type="ARBA" id="ARBA00022723"/>
    </source>
</evidence>
<dbReference type="EC" id="2.5.1.147" evidence="3"/>
<evidence type="ECO:0000256" key="10">
    <source>
        <dbReference type="ARBA" id="ARBA00048468"/>
    </source>
</evidence>
<protein>
    <recommendedName>
        <fullName evidence="3">5-amino-6-(D-ribitylamino)uracil--L-tyrosine 4-hydroxyphenyl transferase</fullName>
        <ecNumber evidence="3">2.5.1.147</ecNumber>
    </recommendedName>
</protein>
<name>A0ABP0MH33_9DINO</name>
<dbReference type="InterPro" id="IPR034405">
    <property type="entry name" value="F420"/>
</dbReference>
<evidence type="ECO:0000313" key="12">
    <source>
        <dbReference type="EMBL" id="CAK9050418.1"/>
    </source>
</evidence>
<keyword evidence="13" id="KW-1185">Reference proteome</keyword>
<dbReference type="InterPro" id="IPR013785">
    <property type="entry name" value="Aldolase_TIM"/>
</dbReference>
<proteinExistence type="predicted"/>
<gene>
    <name evidence="12" type="ORF">CCMP2556_LOCUS25703</name>
</gene>
<organism evidence="12 13">
    <name type="scientific">Durusdinium trenchii</name>
    <dbReference type="NCBI Taxonomy" id="1381693"/>
    <lineage>
        <taxon>Eukaryota</taxon>
        <taxon>Sar</taxon>
        <taxon>Alveolata</taxon>
        <taxon>Dinophyceae</taxon>
        <taxon>Suessiales</taxon>
        <taxon>Symbiodiniaceae</taxon>
        <taxon>Durusdinium</taxon>
    </lineage>
</organism>
<keyword evidence="4" id="KW-0004">4Fe-4S</keyword>
<dbReference type="InterPro" id="IPR019940">
    <property type="entry name" value="CofH_family"/>
</dbReference>
<evidence type="ECO:0000256" key="1">
    <source>
        <dbReference type="ARBA" id="ARBA00001966"/>
    </source>
</evidence>
<dbReference type="Gene3D" id="3.20.20.70">
    <property type="entry name" value="Aldolase class I"/>
    <property type="match status" value="2"/>
</dbReference>
<evidence type="ECO:0000256" key="4">
    <source>
        <dbReference type="ARBA" id="ARBA00022485"/>
    </source>
</evidence>
<keyword evidence="7" id="KW-0479">Metal-binding</keyword>
<evidence type="ECO:0000313" key="13">
    <source>
        <dbReference type="Proteomes" id="UP001642484"/>
    </source>
</evidence>
<evidence type="ECO:0000256" key="8">
    <source>
        <dbReference type="ARBA" id="ARBA00023004"/>
    </source>
</evidence>
<evidence type="ECO:0000256" key="2">
    <source>
        <dbReference type="ARBA" id="ARBA00004712"/>
    </source>
</evidence>
<keyword evidence="5" id="KW-0808">Transferase</keyword>
<keyword evidence="9" id="KW-0411">Iron-sulfur</keyword>
<comment type="cofactor">
    <cofactor evidence="1">
        <name>[4Fe-4S] cluster</name>
        <dbReference type="ChEBI" id="CHEBI:49883"/>
    </cofactor>
</comment>
<dbReference type="SMART" id="SM00729">
    <property type="entry name" value="Elp3"/>
    <property type="match status" value="1"/>
</dbReference>
<keyword evidence="6" id="KW-0949">S-adenosyl-L-methionine</keyword>
<dbReference type="SFLD" id="SFLDG01064">
    <property type="entry name" value="F420__menaquinone_cofactor_bio"/>
    <property type="match status" value="1"/>
</dbReference>
<comment type="pathway">
    <text evidence="2">Cofactor biosynthesis; coenzyme F0 biosynthesis.</text>
</comment>
<dbReference type="SUPFAM" id="SSF102114">
    <property type="entry name" value="Radical SAM enzymes"/>
    <property type="match status" value="2"/>
</dbReference>
<dbReference type="EMBL" id="CAXAMN010017402">
    <property type="protein sequence ID" value="CAK9050418.1"/>
    <property type="molecule type" value="Genomic_DNA"/>
</dbReference>
<dbReference type="NCBIfam" id="TIGR03551">
    <property type="entry name" value="F420_cofH"/>
    <property type="match status" value="1"/>
</dbReference>
<accession>A0ABP0MH33</accession>
<dbReference type="Pfam" id="PF04055">
    <property type="entry name" value="Radical_SAM"/>
    <property type="match status" value="1"/>
</dbReference>
<evidence type="ECO:0000256" key="5">
    <source>
        <dbReference type="ARBA" id="ARBA00022679"/>
    </source>
</evidence>
<dbReference type="PANTHER" id="PTHR43076:SF1">
    <property type="entry name" value="LIPOYL SYNTHASE 2"/>
    <property type="match status" value="1"/>
</dbReference>
<keyword evidence="8" id="KW-0408">Iron</keyword>
<dbReference type="SFLD" id="SFLDG01388">
    <property type="entry name" value="7_8-didemethyl-8-hydroxy-5-dea"/>
    <property type="match status" value="1"/>
</dbReference>
<dbReference type="PANTHER" id="PTHR43076">
    <property type="entry name" value="FO SYNTHASE (COFH)"/>
    <property type="match status" value="1"/>
</dbReference>
<dbReference type="InterPro" id="IPR058240">
    <property type="entry name" value="rSAM_sf"/>
</dbReference>
<evidence type="ECO:0000256" key="9">
    <source>
        <dbReference type="ARBA" id="ARBA00023014"/>
    </source>
</evidence>
<dbReference type="CDD" id="cd01335">
    <property type="entry name" value="Radical_SAM"/>
    <property type="match status" value="1"/>
</dbReference>
<feature type="domain" description="Radical SAM core" evidence="11">
    <location>
        <begin position="10"/>
        <end position="249"/>
    </location>
</feature>
<comment type="caution">
    <text evidence="12">The sequence shown here is derived from an EMBL/GenBank/DDBJ whole genome shotgun (WGS) entry which is preliminary data.</text>
</comment>
<dbReference type="Proteomes" id="UP001642484">
    <property type="component" value="Unassembled WGS sequence"/>
</dbReference>
<dbReference type="InterPro" id="IPR007197">
    <property type="entry name" value="rSAM"/>
</dbReference>
<evidence type="ECO:0000259" key="11">
    <source>
        <dbReference type="PROSITE" id="PS51918"/>
    </source>
</evidence>
<evidence type="ECO:0000256" key="3">
    <source>
        <dbReference type="ARBA" id="ARBA00012289"/>
    </source>
</evidence>
<comment type="catalytic activity">
    <reaction evidence="10">
        <text>5-amino-6-(D-ribitylamino)uracil + L-tyrosine + S-adenosyl-L-methionine = 5-amino-5-(4-hydroxybenzyl)-6-(D-ribitylimino)-5,6-dihydrouracil + 2-iminoacetate + 5'-deoxyadenosine + L-methionine + H(+)</text>
        <dbReference type="Rhea" id="RHEA:55200"/>
        <dbReference type="ChEBI" id="CHEBI:15378"/>
        <dbReference type="ChEBI" id="CHEBI:15934"/>
        <dbReference type="ChEBI" id="CHEBI:17319"/>
        <dbReference type="ChEBI" id="CHEBI:57844"/>
        <dbReference type="ChEBI" id="CHEBI:58315"/>
        <dbReference type="ChEBI" id="CHEBI:59789"/>
        <dbReference type="ChEBI" id="CHEBI:77846"/>
        <dbReference type="ChEBI" id="CHEBI:85936"/>
        <dbReference type="EC" id="2.5.1.147"/>
    </reaction>
</comment>
<dbReference type="PROSITE" id="PS51918">
    <property type="entry name" value="RADICAL_SAM"/>
    <property type="match status" value="1"/>
</dbReference>
<evidence type="ECO:0000256" key="6">
    <source>
        <dbReference type="ARBA" id="ARBA00022691"/>
    </source>
</evidence>
<dbReference type="SFLD" id="SFLDG01389">
    <property type="entry name" value="menaquinone_synthsis_involved"/>
    <property type="match status" value="1"/>
</dbReference>
<sequence length="592" mass="64680">MRSRAVGGEVTYVVNRNINFTNVCVKRCGFCAFSRTGGKSDEGYFLPLEEILRRATEAQELGATEVCVQAGLPPNMQGSLYETIAKAIKHRHPDLHLHAFSPEEVLWGAKRSNLAIRDYLLKLKDAGVDSLPGTSAEILDNELRAQVSKGRISVEEWIHVVSTAHSLGFPTTSTMMFGFCESPRHVANHLILLRDLQKRAQESSQGGFTEFVPLGFVASEAPMWRSEPAGPEAEDAGDFATPQLPRVRPGPTGVELLRTHAVARLVFNPFLPGGIRNIQVSWVKEGFKVAQLLLACGANDLGGTLMNESISTAAGATHGQLARPKDLQNLVWSLGDPARSVAQRSTCYEIVRRFQNPAVIVGSSLSEEQGEMSHSALDVVDAKSFGSFHQLISSPDHRFASKRASKRVTTNTTTTGLGGVRGVHLARTGNARHFSSEPDCMDGCVRDPLKNQETSLSSVSRRRITYSPSFTLVPTFECFNLCTYCNFRKNITKSGDWMDEATARAKLKLHQSSGVQEILVMAGEVHPRASNRNQWVGRAESLCSLALDYGFLPHTNIGPLSRSEMSRLFALNASMGLMLETVSSLNGHGEVS</sequence>
<dbReference type="NCBIfam" id="TIGR00423">
    <property type="entry name" value="CofH family radical SAM protein"/>
    <property type="match status" value="1"/>
</dbReference>
<reference evidence="12 13" key="1">
    <citation type="submission" date="2024-02" db="EMBL/GenBank/DDBJ databases">
        <authorList>
            <person name="Chen Y."/>
            <person name="Shah S."/>
            <person name="Dougan E. K."/>
            <person name="Thang M."/>
            <person name="Chan C."/>
        </authorList>
    </citation>
    <scope>NUCLEOTIDE SEQUENCE [LARGE SCALE GENOMIC DNA]</scope>
</reference>
<dbReference type="SFLD" id="SFLDS00029">
    <property type="entry name" value="Radical_SAM"/>
    <property type="match status" value="1"/>
</dbReference>
<dbReference type="InterPro" id="IPR006638">
    <property type="entry name" value="Elp3/MiaA/NifB-like_rSAM"/>
</dbReference>
<dbReference type="Pfam" id="PF19288">
    <property type="entry name" value="CofH_C"/>
    <property type="match status" value="1"/>
</dbReference>